<sequence length="129" mass="14828">MKILCVVFFVFLLCRKEEKLTPKAPTSRRKLKLQTDPRPTPLPLEAGDYASDASTLLMEAPIAPSYSNDHVHPPRAQIRQVPHKSTAPPPMFRFVHFLFSFCDTCCFVCMLLLFQFALDWRRTTKKGKT</sequence>
<evidence type="ECO:0000256" key="1">
    <source>
        <dbReference type="SAM" id="MobiDB-lite"/>
    </source>
</evidence>
<keyword evidence="2" id="KW-0812">Transmembrane</keyword>
<evidence type="ECO:0000256" key="3">
    <source>
        <dbReference type="SAM" id="SignalP"/>
    </source>
</evidence>
<dbReference type="Proteomes" id="UP001157006">
    <property type="component" value="Chromosome 3"/>
</dbReference>
<accession>A0AAV1A4X3</accession>
<keyword evidence="3" id="KW-0732">Signal</keyword>
<feature type="transmembrane region" description="Helical" evidence="2">
    <location>
        <begin position="94"/>
        <end position="118"/>
    </location>
</feature>
<feature type="chain" id="PRO_5043998750" evidence="3">
    <location>
        <begin position="20"/>
        <end position="129"/>
    </location>
</feature>
<keyword evidence="2" id="KW-1133">Transmembrane helix</keyword>
<evidence type="ECO:0000313" key="5">
    <source>
        <dbReference type="Proteomes" id="UP001157006"/>
    </source>
</evidence>
<name>A0AAV1A4X3_VICFA</name>
<gene>
    <name evidence="4" type="ORF">VFH_III148640</name>
</gene>
<keyword evidence="5" id="KW-1185">Reference proteome</keyword>
<dbReference type="EMBL" id="OX451738">
    <property type="protein sequence ID" value="CAI8604748.1"/>
    <property type="molecule type" value="Genomic_DNA"/>
</dbReference>
<reference evidence="4 5" key="1">
    <citation type="submission" date="2023-01" db="EMBL/GenBank/DDBJ databases">
        <authorList>
            <person name="Kreplak J."/>
        </authorList>
    </citation>
    <scope>NUCLEOTIDE SEQUENCE [LARGE SCALE GENOMIC DNA]</scope>
</reference>
<evidence type="ECO:0000256" key="2">
    <source>
        <dbReference type="SAM" id="Phobius"/>
    </source>
</evidence>
<keyword evidence="2" id="KW-0472">Membrane</keyword>
<dbReference type="AlphaFoldDB" id="A0AAV1A4X3"/>
<organism evidence="4 5">
    <name type="scientific">Vicia faba</name>
    <name type="common">Broad bean</name>
    <name type="synonym">Faba vulgaris</name>
    <dbReference type="NCBI Taxonomy" id="3906"/>
    <lineage>
        <taxon>Eukaryota</taxon>
        <taxon>Viridiplantae</taxon>
        <taxon>Streptophyta</taxon>
        <taxon>Embryophyta</taxon>
        <taxon>Tracheophyta</taxon>
        <taxon>Spermatophyta</taxon>
        <taxon>Magnoliopsida</taxon>
        <taxon>eudicotyledons</taxon>
        <taxon>Gunneridae</taxon>
        <taxon>Pentapetalae</taxon>
        <taxon>rosids</taxon>
        <taxon>fabids</taxon>
        <taxon>Fabales</taxon>
        <taxon>Fabaceae</taxon>
        <taxon>Papilionoideae</taxon>
        <taxon>50 kb inversion clade</taxon>
        <taxon>NPAAA clade</taxon>
        <taxon>Hologalegina</taxon>
        <taxon>IRL clade</taxon>
        <taxon>Fabeae</taxon>
        <taxon>Vicia</taxon>
    </lineage>
</organism>
<proteinExistence type="predicted"/>
<protein>
    <submittedName>
        <fullName evidence="4">Uncharacterized protein</fullName>
    </submittedName>
</protein>
<feature type="region of interest" description="Disordered" evidence="1">
    <location>
        <begin position="25"/>
        <end position="44"/>
    </location>
</feature>
<evidence type="ECO:0000313" key="4">
    <source>
        <dbReference type="EMBL" id="CAI8604748.1"/>
    </source>
</evidence>
<feature type="signal peptide" evidence="3">
    <location>
        <begin position="1"/>
        <end position="19"/>
    </location>
</feature>